<protein>
    <submittedName>
        <fullName evidence="3">DNA polymerase III subunit epsilon</fullName>
    </submittedName>
</protein>
<dbReference type="GO" id="GO:0005829">
    <property type="term" value="C:cytosol"/>
    <property type="evidence" value="ECO:0007669"/>
    <property type="project" value="TreeGrafter"/>
</dbReference>
<keyword evidence="1" id="KW-0378">Hydrolase</keyword>
<dbReference type="FunFam" id="3.30.420.10:FF:000045">
    <property type="entry name" value="3'-5' exonuclease DinG"/>
    <property type="match status" value="1"/>
</dbReference>
<dbReference type="GO" id="GO:0003677">
    <property type="term" value="F:DNA binding"/>
    <property type="evidence" value="ECO:0007669"/>
    <property type="project" value="InterPro"/>
</dbReference>
<dbReference type="EMBL" id="CP016776">
    <property type="protein sequence ID" value="ASY19893.1"/>
    <property type="molecule type" value="Genomic_DNA"/>
</dbReference>
<evidence type="ECO:0000313" key="3">
    <source>
        <dbReference type="EMBL" id="ASY19893.1"/>
    </source>
</evidence>
<proteinExistence type="predicted"/>
<dbReference type="InterPro" id="IPR013520">
    <property type="entry name" value="Ribonucl_H"/>
</dbReference>
<dbReference type="Proteomes" id="UP000217186">
    <property type="component" value="Chromosome"/>
</dbReference>
<dbReference type="AlphaFoldDB" id="A0A249KSV2"/>
<dbReference type="Gene3D" id="3.30.420.10">
    <property type="entry name" value="Ribonuclease H-like superfamily/Ribonuclease H"/>
    <property type="match status" value="1"/>
</dbReference>
<dbReference type="SMART" id="SM00479">
    <property type="entry name" value="EXOIII"/>
    <property type="match status" value="1"/>
</dbReference>
<dbReference type="PANTHER" id="PTHR30231">
    <property type="entry name" value="DNA POLYMERASE III SUBUNIT EPSILON"/>
    <property type="match status" value="1"/>
</dbReference>
<dbReference type="KEGG" id="pvn:A7sIIA15_03210"/>
<organism evidence="3 4">
    <name type="scientific">Candidatus Planktophila vernalis</name>
    <dbReference type="NCBI Taxonomy" id="1884907"/>
    <lineage>
        <taxon>Bacteria</taxon>
        <taxon>Bacillati</taxon>
        <taxon>Actinomycetota</taxon>
        <taxon>Actinomycetes</taxon>
        <taxon>Candidatus Nanopelagicales</taxon>
        <taxon>Candidatus Nanopelagicaceae</taxon>
        <taxon>Candidatus Planktophila</taxon>
    </lineage>
</organism>
<dbReference type="GO" id="GO:0045004">
    <property type="term" value="P:DNA replication proofreading"/>
    <property type="evidence" value="ECO:0007669"/>
    <property type="project" value="TreeGrafter"/>
</dbReference>
<dbReference type="InterPro" id="IPR006054">
    <property type="entry name" value="DnaQ"/>
</dbReference>
<dbReference type="InterPro" id="IPR036397">
    <property type="entry name" value="RNaseH_sf"/>
</dbReference>
<evidence type="ECO:0000259" key="2">
    <source>
        <dbReference type="SMART" id="SM00479"/>
    </source>
</evidence>
<accession>A0A249KSV2</accession>
<dbReference type="GO" id="GO:0008408">
    <property type="term" value="F:3'-5' exonuclease activity"/>
    <property type="evidence" value="ECO:0007669"/>
    <property type="project" value="TreeGrafter"/>
</dbReference>
<dbReference type="GO" id="GO:0003887">
    <property type="term" value="F:DNA-directed DNA polymerase activity"/>
    <property type="evidence" value="ECO:0007669"/>
    <property type="project" value="InterPro"/>
</dbReference>
<name>A0A249KSV2_9ACTN</name>
<keyword evidence="4" id="KW-1185">Reference proteome</keyword>
<dbReference type="PANTHER" id="PTHR30231:SF41">
    <property type="entry name" value="DNA POLYMERASE III SUBUNIT EPSILON"/>
    <property type="match status" value="1"/>
</dbReference>
<keyword evidence="1" id="KW-0540">Nuclease</keyword>
<dbReference type="SUPFAM" id="SSF53098">
    <property type="entry name" value="Ribonuclease H-like"/>
    <property type="match status" value="1"/>
</dbReference>
<reference evidence="3 4" key="1">
    <citation type="submission" date="2016-07" db="EMBL/GenBank/DDBJ databases">
        <title>High microdiversification within the ubiquitous acI lineage of Actinobacteria.</title>
        <authorList>
            <person name="Neuenschwander S.M."/>
            <person name="Salcher M."/>
            <person name="Ghai R."/>
            <person name="Pernthaler J."/>
        </authorList>
    </citation>
    <scope>NUCLEOTIDE SEQUENCE [LARGE SCALE GENOMIC DNA]</scope>
    <source>
        <strain evidence="3">MMS-IIA-15</strain>
    </source>
</reference>
<dbReference type="InterPro" id="IPR012337">
    <property type="entry name" value="RNaseH-like_sf"/>
</dbReference>
<gene>
    <name evidence="3" type="ORF">A7sIIA15_03210</name>
</gene>
<evidence type="ECO:0000313" key="4">
    <source>
        <dbReference type="Proteomes" id="UP000217186"/>
    </source>
</evidence>
<keyword evidence="1" id="KW-0269">Exonuclease</keyword>
<evidence type="ECO:0000256" key="1">
    <source>
        <dbReference type="ARBA" id="ARBA00022839"/>
    </source>
</evidence>
<dbReference type="OrthoDB" id="9803913at2"/>
<dbReference type="Pfam" id="PF00929">
    <property type="entry name" value="RNase_T"/>
    <property type="match status" value="1"/>
</dbReference>
<feature type="domain" description="Exonuclease" evidence="2">
    <location>
        <begin position="17"/>
        <end position="189"/>
    </location>
</feature>
<dbReference type="NCBIfam" id="TIGR00573">
    <property type="entry name" value="dnaq"/>
    <property type="match status" value="1"/>
</dbReference>
<sequence>MTVQSFTIATMHLSEATFVVVDLETSGAAPSTGAGITEIGAVKVRGGVVIGEFETFVNPGVQISEFITQLTGITDQMLSNAPTIAQVFPSFIEFLGPESENVLVAHNAPFDVGFLKAAAAHLDYPWPNHHVTDTARLARYVLTKDDVINCKLATLAEFFGATTSPTHRALDDARATVDVLHGIIERLGSFGITTLPQFKKVKKRLVSG</sequence>
<dbReference type="CDD" id="cd06127">
    <property type="entry name" value="DEDDh"/>
    <property type="match status" value="1"/>
</dbReference>